<organism evidence="18 19">
    <name type="scientific">Fasciola hepatica</name>
    <name type="common">Liver fluke</name>
    <dbReference type="NCBI Taxonomy" id="6192"/>
    <lineage>
        <taxon>Eukaryota</taxon>
        <taxon>Metazoa</taxon>
        <taxon>Spiralia</taxon>
        <taxon>Lophotrochozoa</taxon>
        <taxon>Platyhelminthes</taxon>
        <taxon>Trematoda</taxon>
        <taxon>Digenea</taxon>
        <taxon>Plagiorchiida</taxon>
        <taxon>Echinostomata</taxon>
        <taxon>Echinostomatoidea</taxon>
        <taxon>Fasciolidae</taxon>
        <taxon>Fasciola</taxon>
    </lineage>
</organism>
<keyword evidence="4" id="KW-0874">Quinone</keyword>
<evidence type="ECO:0000256" key="15">
    <source>
        <dbReference type="ARBA" id="ARBA00070160"/>
    </source>
</evidence>
<comment type="cofactor">
    <cofactor evidence="1">
        <name>FAD</name>
        <dbReference type="ChEBI" id="CHEBI:57692"/>
    </cofactor>
</comment>
<comment type="catalytic activity">
    <reaction evidence="10">
        <text>ubiquinone-10 + hydrogen sulfide + glutathione + H(+) = S-sulfanylglutathione + ubiquinol-10</text>
        <dbReference type="Rhea" id="RHEA:62608"/>
        <dbReference type="ChEBI" id="CHEBI:15378"/>
        <dbReference type="ChEBI" id="CHEBI:29919"/>
        <dbReference type="ChEBI" id="CHEBI:46245"/>
        <dbReference type="ChEBI" id="CHEBI:57925"/>
        <dbReference type="ChEBI" id="CHEBI:58905"/>
        <dbReference type="ChEBI" id="CHEBI:64183"/>
    </reaction>
    <physiologicalReaction direction="left-to-right" evidence="10">
        <dbReference type="Rhea" id="RHEA:62609"/>
    </physiologicalReaction>
</comment>
<dbReference type="EC" id="1.8.5.8" evidence="14"/>
<evidence type="ECO:0000256" key="6">
    <source>
        <dbReference type="ARBA" id="ARBA00022946"/>
    </source>
</evidence>
<comment type="function">
    <text evidence="12">Catalyzes the oxidation of hydrogen sulfide with the help of a quinone, such as ubiquinone-10, giving rise to thiosulfate and ultimately to sulfane (molecular sulfur) atoms. Requires an additional electron acceptor; can use sulfite, sulfide or cyanide (in vitro). It is believed the in vivo electron acceptor is glutathione.</text>
</comment>
<comment type="catalytic activity">
    <reaction evidence="11">
        <text>a quinone + hydrogen sulfide + glutathione + H(+) = S-sulfanylglutathione + a quinol</text>
        <dbReference type="Rhea" id="RHEA:55156"/>
        <dbReference type="ChEBI" id="CHEBI:15378"/>
        <dbReference type="ChEBI" id="CHEBI:24646"/>
        <dbReference type="ChEBI" id="CHEBI:29919"/>
        <dbReference type="ChEBI" id="CHEBI:57925"/>
        <dbReference type="ChEBI" id="CHEBI:58905"/>
        <dbReference type="ChEBI" id="CHEBI:132124"/>
        <dbReference type="EC" id="1.8.5.8"/>
    </reaction>
    <physiologicalReaction direction="left-to-right" evidence="11">
        <dbReference type="Rhea" id="RHEA:55157"/>
    </physiologicalReaction>
</comment>
<dbReference type="Gene3D" id="3.50.50.60">
    <property type="entry name" value="FAD/NAD(P)-binding domain"/>
    <property type="match status" value="2"/>
</dbReference>
<dbReference type="EMBL" id="JXXN02002209">
    <property type="protein sequence ID" value="THD23321.1"/>
    <property type="molecule type" value="Genomic_DNA"/>
</dbReference>
<evidence type="ECO:0000256" key="7">
    <source>
        <dbReference type="ARBA" id="ARBA00023002"/>
    </source>
</evidence>
<evidence type="ECO:0000256" key="4">
    <source>
        <dbReference type="ARBA" id="ARBA00022719"/>
    </source>
</evidence>
<evidence type="ECO:0000313" key="18">
    <source>
        <dbReference type="EMBL" id="THD23321.1"/>
    </source>
</evidence>
<protein>
    <recommendedName>
        <fullName evidence="15">Sulfide:quinone oxidoreductase, mitochondrial</fullName>
        <ecNumber evidence="14">1.8.5.8</ecNumber>
    </recommendedName>
    <alternativeName>
        <fullName evidence="16">Sulfide quinone oxidoreductase</fullName>
    </alternativeName>
</protein>
<sequence>MKIFPNVCFSVSRKNPLLRSALLGYFGLGRGGVPYNRYSDKVCAGGRHLGVCQNMEVYARFALISRTVRAVSRTLYTSTVRHQSDHHHFLIIGAGTAGVATASRLANSTSPEKVTLVEPEKTHYYQPLWTLVGAGIRQVKDSGRPMSKVIPPSVNFISDRVVKFEPDTSRVHLASGKQLSYDFLILALGISLRFDKIPGAKEALEEDPRVISNYSLPHLEKTFKAYQAFQGGRAVFTLPCGPIKCAGAPQKAMYLFEDYLRKHHSRDKADIHYYTSLPKMFSVDKYAESLRQLCVDRNINMHLQHHLVEVDHGLSEAVVEEIPTKKRQTIKYDLLHITPPMSVPEVLKTAPKLTNPDMLDFVNVDYHTLRHRVYPNIFALGDCAALPISKTAAAVSSQSLTVFKNLMDVTKGGNGDVMKYDGYTACPLVTSYNTGILAEFDYTNQPLETFPFDQGKERYINYFIKAIIMPPLYWDFLIHGLWPGPKYIRRILHLGFSK</sequence>
<dbReference type="PROSITE" id="PS00530">
    <property type="entry name" value="RNASE_T2_1"/>
    <property type="match status" value="1"/>
</dbReference>
<keyword evidence="5" id="KW-0274">FAD</keyword>
<evidence type="ECO:0000256" key="16">
    <source>
        <dbReference type="ARBA" id="ARBA00082958"/>
    </source>
</evidence>
<dbReference type="GO" id="GO:0003723">
    <property type="term" value="F:RNA binding"/>
    <property type="evidence" value="ECO:0007669"/>
    <property type="project" value="InterPro"/>
</dbReference>
<dbReference type="GO" id="GO:0071949">
    <property type="term" value="F:FAD binding"/>
    <property type="evidence" value="ECO:0007669"/>
    <property type="project" value="TreeGrafter"/>
</dbReference>
<dbReference type="GO" id="GO:0033897">
    <property type="term" value="F:ribonuclease T2 activity"/>
    <property type="evidence" value="ECO:0007669"/>
    <property type="project" value="InterPro"/>
</dbReference>
<evidence type="ECO:0000256" key="14">
    <source>
        <dbReference type="ARBA" id="ARBA00066447"/>
    </source>
</evidence>
<dbReference type="FunFam" id="3.50.50.60:FF:000034">
    <property type="entry name" value="sulfide:quinone oxidoreductase, mitochondrial"/>
    <property type="match status" value="1"/>
</dbReference>
<comment type="subcellular location">
    <subcellularLocation>
        <location evidence="2">Mitochondrion</location>
    </subcellularLocation>
</comment>
<dbReference type="InterPro" id="IPR023753">
    <property type="entry name" value="FAD/NAD-binding_dom"/>
</dbReference>
<dbReference type="Proteomes" id="UP000230066">
    <property type="component" value="Unassembled WGS sequence"/>
</dbReference>
<evidence type="ECO:0000313" key="19">
    <source>
        <dbReference type="Proteomes" id="UP000230066"/>
    </source>
</evidence>
<evidence type="ECO:0000256" key="1">
    <source>
        <dbReference type="ARBA" id="ARBA00001974"/>
    </source>
</evidence>
<evidence type="ECO:0000256" key="11">
    <source>
        <dbReference type="ARBA" id="ARBA00052986"/>
    </source>
</evidence>
<comment type="similarity">
    <text evidence="13">Belongs to the SQRD family.</text>
</comment>
<dbReference type="GO" id="GO:0070224">
    <property type="term" value="F:sulfide:quinone oxidoreductase activity"/>
    <property type="evidence" value="ECO:0007669"/>
    <property type="project" value="TreeGrafter"/>
</dbReference>
<evidence type="ECO:0000256" key="8">
    <source>
        <dbReference type="ARBA" id="ARBA00023128"/>
    </source>
</evidence>
<evidence type="ECO:0000259" key="17">
    <source>
        <dbReference type="Pfam" id="PF07992"/>
    </source>
</evidence>
<keyword evidence="8" id="KW-0496">Mitochondrion</keyword>
<keyword evidence="19" id="KW-1185">Reference proteome</keyword>
<dbReference type="GO" id="GO:0005739">
    <property type="term" value="C:mitochondrion"/>
    <property type="evidence" value="ECO:0007669"/>
    <property type="project" value="UniProtKB-SubCell"/>
</dbReference>
<comment type="caution">
    <text evidence="18">The sequence shown here is derived from an EMBL/GenBank/DDBJ whole genome shotgun (WGS) entry which is preliminary data.</text>
</comment>
<dbReference type="GO" id="GO:0048038">
    <property type="term" value="F:quinone binding"/>
    <property type="evidence" value="ECO:0007669"/>
    <property type="project" value="UniProtKB-KW"/>
</dbReference>
<evidence type="ECO:0000256" key="3">
    <source>
        <dbReference type="ARBA" id="ARBA00022630"/>
    </source>
</evidence>
<dbReference type="InterPro" id="IPR036188">
    <property type="entry name" value="FAD/NAD-bd_sf"/>
</dbReference>
<comment type="catalytic activity">
    <reaction evidence="9">
        <text>ubiquinone-10 + hydrogen sulfide + sulfite + 2 H(+) = ubiquinol-10 + thiosulfate</text>
        <dbReference type="Rhea" id="RHEA:38359"/>
        <dbReference type="ChEBI" id="CHEBI:15378"/>
        <dbReference type="ChEBI" id="CHEBI:17359"/>
        <dbReference type="ChEBI" id="CHEBI:29919"/>
        <dbReference type="ChEBI" id="CHEBI:33542"/>
        <dbReference type="ChEBI" id="CHEBI:46245"/>
        <dbReference type="ChEBI" id="CHEBI:64183"/>
    </reaction>
    <physiologicalReaction direction="left-to-right" evidence="9">
        <dbReference type="Rhea" id="RHEA:38360"/>
    </physiologicalReaction>
</comment>
<dbReference type="InterPro" id="IPR015904">
    <property type="entry name" value="Sulphide_quinone_reductase"/>
</dbReference>
<keyword evidence="7" id="KW-0560">Oxidoreductase</keyword>
<gene>
    <name evidence="18" type="ORF">D915_005745</name>
</gene>
<reference evidence="18" key="1">
    <citation type="submission" date="2019-03" db="EMBL/GenBank/DDBJ databases">
        <title>Improved annotation for the trematode Fasciola hepatica.</title>
        <authorList>
            <person name="Choi Y.-J."/>
            <person name="Martin J."/>
            <person name="Mitreva M."/>
        </authorList>
    </citation>
    <scope>NUCLEOTIDE SEQUENCE [LARGE SCALE GENOMIC DNA]</scope>
</reference>
<evidence type="ECO:0000256" key="9">
    <source>
        <dbReference type="ARBA" id="ARBA00051038"/>
    </source>
</evidence>
<dbReference type="GO" id="GO:0070221">
    <property type="term" value="P:sulfide oxidation, using sulfide:quinone oxidoreductase"/>
    <property type="evidence" value="ECO:0007669"/>
    <property type="project" value="TreeGrafter"/>
</dbReference>
<keyword evidence="3" id="KW-0285">Flavoprotein</keyword>
<dbReference type="AlphaFoldDB" id="A0A4E0RB37"/>
<dbReference type="PANTHER" id="PTHR10632">
    <property type="entry name" value="SULFIDE:QUINONE OXIDOREDUCTASE"/>
    <property type="match status" value="1"/>
</dbReference>
<evidence type="ECO:0000256" key="5">
    <source>
        <dbReference type="ARBA" id="ARBA00022827"/>
    </source>
</evidence>
<evidence type="ECO:0000256" key="10">
    <source>
        <dbReference type="ARBA" id="ARBA00052810"/>
    </source>
</evidence>
<name>A0A4E0RB37_FASHE</name>
<dbReference type="PANTHER" id="PTHR10632:SF2">
    <property type="entry name" value="SULFIDE:QUINONE OXIDOREDUCTASE, MITOCHONDRIAL"/>
    <property type="match status" value="1"/>
</dbReference>
<feature type="domain" description="FAD/NAD(P)-binding" evidence="17">
    <location>
        <begin position="89"/>
        <end position="209"/>
    </location>
</feature>
<accession>A0A4E0RB37</accession>
<dbReference type="InterPro" id="IPR018188">
    <property type="entry name" value="RNase_T2_His_AS_1"/>
</dbReference>
<evidence type="ECO:0000256" key="2">
    <source>
        <dbReference type="ARBA" id="ARBA00004173"/>
    </source>
</evidence>
<dbReference type="GO" id="GO:0106436">
    <property type="term" value="F:glutathione-dependent sulfide quinone oxidoreductase activity"/>
    <property type="evidence" value="ECO:0007669"/>
    <property type="project" value="UniProtKB-EC"/>
</dbReference>
<evidence type="ECO:0000256" key="12">
    <source>
        <dbReference type="ARBA" id="ARBA00059167"/>
    </source>
</evidence>
<proteinExistence type="inferred from homology"/>
<dbReference type="SUPFAM" id="SSF51905">
    <property type="entry name" value="FAD/NAD(P)-binding domain"/>
    <property type="match status" value="2"/>
</dbReference>
<keyword evidence="6" id="KW-0809">Transit peptide</keyword>
<evidence type="ECO:0000256" key="13">
    <source>
        <dbReference type="ARBA" id="ARBA00060891"/>
    </source>
</evidence>
<dbReference type="Pfam" id="PF07992">
    <property type="entry name" value="Pyr_redox_2"/>
    <property type="match status" value="1"/>
</dbReference>